<dbReference type="InterPro" id="IPR002347">
    <property type="entry name" value="SDR_fam"/>
</dbReference>
<evidence type="ECO:0000256" key="3">
    <source>
        <dbReference type="SAM" id="SignalP"/>
    </source>
</evidence>
<dbReference type="EMBL" id="CABFNP030001360">
    <property type="protein sequence ID" value="CAI6101055.1"/>
    <property type="molecule type" value="Genomic_DNA"/>
</dbReference>
<feature type="signal peptide" evidence="3">
    <location>
        <begin position="1"/>
        <end position="18"/>
    </location>
</feature>
<protein>
    <submittedName>
        <fullName evidence="4">Uncharacterized protein</fullName>
    </submittedName>
</protein>
<dbReference type="AlphaFoldDB" id="A0AA35VUG9"/>
<evidence type="ECO:0000313" key="4">
    <source>
        <dbReference type="EMBL" id="CAI6101055.1"/>
    </source>
</evidence>
<dbReference type="InterPro" id="IPR036291">
    <property type="entry name" value="NAD(P)-bd_dom_sf"/>
</dbReference>
<comment type="similarity">
    <text evidence="1">Belongs to the short-chain dehydrogenases/reductases (SDR) family.</text>
</comment>
<comment type="caution">
    <text evidence="4">The sequence shown here is derived from an EMBL/GenBank/DDBJ whole genome shotgun (WGS) entry which is preliminary data.</text>
</comment>
<dbReference type="PRINTS" id="PR00081">
    <property type="entry name" value="GDHRDH"/>
</dbReference>
<evidence type="ECO:0000313" key="5">
    <source>
        <dbReference type="Proteomes" id="UP001160390"/>
    </source>
</evidence>
<dbReference type="SUPFAM" id="SSF51735">
    <property type="entry name" value="NAD(P)-binding Rossmann-fold domains"/>
    <property type="match status" value="1"/>
</dbReference>
<evidence type="ECO:0000256" key="1">
    <source>
        <dbReference type="ARBA" id="ARBA00006484"/>
    </source>
</evidence>
<dbReference type="Gene3D" id="3.40.50.720">
    <property type="entry name" value="NAD(P)-binding Rossmann-like Domain"/>
    <property type="match status" value="1"/>
</dbReference>
<dbReference type="Pfam" id="PF00106">
    <property type="entry name" value="adh_short"/>
    <property type="match status" value="1"/>
</dbReference>
<dbReference type="GO" id="GO:0016491">
    <property type="term" value="F:oxidoreductase activity"/>
    <property type="evidence" value="ECO:0007669"/>
    <property type="project" value="UniProtKB-KW"/>
</dbReference>
<dbReference type="Proteomes" id="UP001160390">
    <property type="component" value="Unassembled WGS sequence"/>
</dbReference>
<sequence length="311" mass="34197">MAPLVWLVTGASAGIGAALVEEIVRRGDKVIAANRQVYQMADRASENVSLLELDVTSGSKVIASKVKEAWQIFGHIDVLVNNAGTFLLSPFEDVSALRSDDDAQRIFQTNVFGQLHMTRAILPFFRQQGSGTITFTASNQLWGNMPYTTYYNMTKWANSSFAESLHKEVSSLGIRCVAFECGGVVTRIFEPREKDKVASKQNKEDKSPTEAYVPGLTDISQAVAEWGMPPGDPVKVAKAMADVVKGEGKAAGRVWSSRIALGSDSLQWWKIKRQQEAVVMDRWEDVTISTDRDNAVLSDKLDRFAMIAGAE</sequence>
<gene>
    <name evidence="4" type="ORF">CCHLO57077_00006297</name>
</gene>
<dbReference type="PANTHER" id="PTHR43976:SF16">
    <property type="entry name" value="SHORT-CHAIN DEHYDROGENASE_REDUCTASE FAMILY PROTEIN"/>
    <property type="match status" value="1"/>
</dbReference>
<dbReference type="PANTHER" id="PTHR43976">
    <property type="entry name" value="SHORT CHAIN DEHYDROGENASE"/>
    <property type="match status" value="1"/>
</dbReference>
<keyword evidence="2" id="KW-0560">Oxidoreductase</keyword>
<proteinExistence type="inferred from homology"/>
<name>A0AA35VUG9_9HYPO</name>
<dbReference type="InterPro" id="IPR051911">
    <property type="entry name" value="SDR_oxidoreductase"/>
</dbReference>
<organism evidence="4 5">
    <name type="scientific">Clonostachys chloroleuca</name>
    <dbReference type="NCBI Taxonomy" id="1926264"/>
    <lineage>
        <taxon>Eukaryota</taxon>
        <taxon>Fungi</taxon>
        <taxon>Dikarya</taxon>
        <taxon>Ascomycota</taxon>
        <taxon>Pezizomycotina</taxon>
        <taxon>Sordariomycetes</taxon>
        <taxon>Hypocreomycetidae</taxon>
        <taxon>Hypocreales</taxon>
        <taxon>Bionectriaceae</taxon>
        <taxon>Clonostachys</taxon>
    </lineage>
</organism>
<keyword evidence="3" id="KW-0732">Signal</keyword>
<keyword evidence="5" id="KW-1185">Reference proteome</keyword>
<evidence type="ECO:0000256" key="2">
    <source>
        <dbReference type="ARBA" id="ARBA00023002"/>
    </source>
</evidence>
<accession>A0AA35VUG9</accession>
<reference evidence="4" key="1">
    <citation type="submission" date="2023-01" db="EMBL/GenBank/DDBJ databases">
        <authorList>
            <person name="Piombo E."/>
        </authorList>
    </citation>
    <scope>NUCLEOTIDE SEQUENCE</scope>
</reference>
<feature type="chain" id="PRO_5041453774" evidence="3">
    <location>
        <begin position="19"/>
        <end position="311"/>
    </location>
</feature>